<feature type="transmembrane region" description="Helical" evidence="9">
    <location>
        <begin position="378"/>
        <end position="399"/>
    </location>
</feature>
<dbReference type="RefSeq" id="WP_307121866.1">
    <property type="nucleotide sequence ID" value="NZ_JAUSTM010000010.1"/>
</dbReference>
<keyword evidence="6 9" id="KW-0029">Amino-acid transport</keyword>
<organism evidence="10 11">
    <name type="scientific">Streptococcus moroccensis</name>
    <dbReference type="NCBI Taxonomy" id="1451356"/>
    <lineage>
        <taxon>Bacteria</taxon>
        <taxon>Bacillati</taxon>
        <taxon>Bacillota</taxon>
        <taxon>Bacilli</taxon>
        <taxon>Lactobacillales</taxon>
        <taxon>Streptococcaceae</taxon>
        <taxon>Streptococcus</taxon>
    </lineage>
</organism>
<keyword evidence="7 9" id="KW-1133">Transmembrane helix</keyword>
<evidence type="ECO:0000256" key="4">
    <source>
        <dbReference type="ARBA" id="ARBA00022475"/>
    </source>
</evidence>
<dbReference type="EMBL" id="JAUSTM010000010">
    <property type="protein sequence ID" value="MDQ0222676.1"/>
    <property type="molecule type" value="Genomic_DNA"/>
</dbReference>
<keyword evidence="4" id="KW-1003">Cell membrane</keyword>
<keyword evidence="3 9" id="KW-0813">Transport</keyword>
<proteinExistence type="inferred from homology"/>
<keyword evidence="8 9" id="KW-0472">Membrane</keyword>
<reference evidence="10 11" key="1">
    <citation type="submission" date="2023-07" db="EMBL/GenBank/DDBJ databases">
        <title>Genomic Encyclopedia of Type Strains, Phase IV (KMG-IV): sequencing the most valuable type-strain genomes for metagenomic binning, comparative biology and taxonomic classification.</title>
        <authorList>
            <person name="Goeker M."/>
        </authorList>
    </citation>
    <scope>NUCLEOTIDE SEQUENCE [LARGE SCALE GENOMIC DNA]</scope>
    <source>
        <strain evidence="10 11">DSM 105143</strain>
    </source>
</reference>
<keyword evidence="11" id="KW-1185">Reference proteome</keyword>
<feature type="transmembrane region" description="Helical" evidence="9">
    <location>
        <begin position="41"/>
        <end position="66"/>
    </location>
</feature>
<evidence type="ECO:0000256" key="2">
    <source>
        <dbReference type="ARBA" id="ARBA00008540"/>
    </source>
</evidence>
<gene>
    <name evidence="10" type="ORF">J2S23_001233</name>
</gene>
<feature type="transmembrane region" description="Helical" evidence="9">
    <location>
        <begin position="342"/>
        <end position="366"/>
    </location>
</feature>
<evidence type="ECO:0000256" key="5">
    <source>
        <dbReference type="ARBA" id="ARBA00022692"/>
    </source>
</evidence>
<keyword evidence="5 9" id="KW-0812">Transmembrane</keyword>
<evidence type="ECO:0000256" key="1">
    <source>
        <dbReference type="ARBA" id="ARBA00004651"/>
    </source>
</evidence>
<feature type="transmembrane region" description="Helical" evidence="9">
    <location>
        <begin position="203"/>
        <end position="221"/>
    </location>
</feature>
<accession>A0ABT9YRP9</accession>
<feature type="transmembrane region" description="Helical" evidence="9">
    <location>
        <begin position="419"/>
        <end position="440"/>
    </location>
</feature>
<feature type="transmembrane region" description="Helical" evidence="9">
    <location>
        <begin position="233"/>
        <end position="255"/>
    </location>
</feature>
<evidence type="ECO:0000313" key="11">
    <source>
        <dbReference type="Proteomes" id="UP001223079"/>
    </source>
</evidence>
<evidence type="ECO:0000256" key="3">
    <source>
        <dbReference type="ARBA" id="ARBA00022448"/>
    </source>
</evidence>
<evidence type="ECO:0000256" key="8">
    <source>
        <dbReference type="ARBA" id="ARBA00023136"/>
    </source>
</evidence>
<feature type="transmembrane region" description="Helical" evidence="9">
    <location>
        <begin position="12"/>
        <end position="29"/>
    </location>
</feature>
<comment type="caution">
    <text evidence="10">The sequence shown here is derived from an EMBL/GenBank/DDBJ whole genome shotgun (WGS) entry which is preliminary data.</text>
</comment>
<dbReference type="Pfam" id="PF05525">
    <property type="entry name" value="Branch_AA_trans"/>
    <property type="match status" value="1"/>
</dbReference>
<feature type="transmembrane region" description="Helical" evidence="9">
    <location>
        <begin position="120"/>
        <end position="139"/>
    </location>
</feature>
<evidence type="ECO:0000256" key="7">
    <source>
        <dbReference type="ARBA" id="ARBA00022989"/>
    </source>
</evidence>
<feature type="transmembrane region" description="Helical" evidence="9">
    <location>
        <begin position="78"/>
        <end position="100"/>
    </location>
</feature>
<comment type="similarity">
    <text evidence="2 9">Belongs to the branched chain amino acid transporter family.</text>
</comment>
<evidence type="ECO:0000256" key="6">
    <source>
        <dbReference type="ARBA" id="ARBA00022970"/>
    </source>
</evidence>
<comment type="function">
    <text evidence="9">Component of the transport system for branched-chain amino acids.</text>
</comment>
<sequence length="448" mass="48121">MSKTLTRKDYVFIGSMLFGIMFGAGNLIFPVHLGQEAGAHVWPAVFGFLMSAIGLPFLGIVGMAFTRSTSVYDLASRAGHHFGTFFTVLLYLVIGPFFAIPRLASTSFQIGLGPFVGEDNALALALYSLFFFTLAWAMSRQATKILDYVGKFLNPVFLVVLGILLVLVLFNPMGGVSSAPIQASYQSNALATGVLEGYNTLDVLASLAFAILVISALKNLGIKEPRQMATDMVKSGVISMSLMAILYTLLAYAGATSLSQFNLSENGGIALAQIAHYYLGTFGSVLLALIVFFGCLKTAVGLLTAFSETFAEMFPSVSYHTFLAGATLFPAIFANVGLTNIIAYSIPVLMFIYPLAIVLVGLALLERWLKGNRTVYRWTIYLTLLPAMIDGLASSPWATVPVVSALVDLSKKLLPFSTIGMSWVLPASLGLVIGVFIAGFKGEFTERT</sequence>
<protein>
    <recommendedName>
        <fullName evidence="9">Branched-chain amino acid transport system carrier protein</fullName>
    </recommendedName>
</protein>
<comment type="subcellular location">
    <subcellularLocation>
        <location evidence="1 9">Cell membrane</location>
        <topology evidence="1 9">Multi-pass membrane protein</topology>
    </subcellularLocation>
</comment>
<feature type="transmembrane region" description="Helical" evidence="9">
    <location>
        <begin position="275"/>
        <end position="296"/>
    </location>
</feature>
<dbReference type="Proteomes" id="UP001223079">
    <property type="component" value="Unassembled WGS sequence"/>
</dbReference>
<name>A0ABT9YRP9_9STRE</name>
<feature type="transmembrane region" description="Helical" evidence="9">
    <location>
        <begin position="317"/>
        <end position="336"/>
    </location>
</feature>
<dbReference type="NCBIfam" id="TIGR00796">
    <property type="entry name" value="livcs"/>
    <property type="match status" value="1"/>
</dbReference>
<dbReference type="Gene3D" id="1.20.1740.10">
    <property type="entry name" value="Amino acid/polyamine transporter I"/>
    <property type="match status" value="1"/>
</dbReference>
<evidence type="ECO:0000313" key="10">
    <source>
        <dbReference type="EMBL" id="MDQ0222676.1"/>
    </source>
</evidence>
<dbReference type="PANTHER" id="PTHR30588:SF0">
    <property type="entry name" value="BRANCHED-CHAIN AMINO ACID PERMEASE BRNQ"/>
    <property type="match status" value="1"/>
</dbReference>
<feature type="transmembrane region" description="Helical" evidence="9">
    <location>
        <begin position="151"/>
        <end position="170"/>
    </location>
</feature>
<evidence type="ECO:0000256" key="9">
    <source>
        <dbReference type="RuleBase" id="RU362122"/>
    </source>
</evidence>
<dbReference type="InterPro" id="IPR004685">
    <property type="entry name" value="Brnchd-chn_aa_trnsp_Livcs"/>
</dbReference>
<dbReference type="PANTHER" id="PTHR30588">
    <property type="entry name" value="BRANCHED-CHAIN AMINO ACID TRANSPORT SYSTEM 2 CARRIER PROTEIN"/>
    <property type="match status" value="1"/>
</dbReference>